<feature type="binding site" evidence="15">
    <location>
        <position position="170"/>
    </location>
    <ligand>
        <name>NAD(+)</name>
        <dbReference type="ChEBI" id="CHEBI:57540"/>
    </ligand>
</feature>
<dbReference type="Pfam" id="PF01653">
    <property type="entry name" value="DNA_ligase_aden"/>
    <property type="match status" value="1"/>
</dbReference>
<comment type="cofactor">
    <cofactor evidence="15">
        <name>Mg(2+)</name>
        <dbReference type="ChEBI" id="CHEBI:18420"/>
    </cofactor>
    <cofactor evidence="15">
        <name>Mn(2+)</name>
        <dbReference type="ChEBI" id="CHEBI:29035"/>
    </cofactor>
</comment>
<evidence type="ECO:0000256" key="5">
    <source>
        <dbReference type="ARBA" id="ARBA00022705"/>
    </source>
</evidence>
<dbReference type="PIRSF" id="PIRSF001604">
    <property type="entry name" value="LigA"/>
    <property type="match status" value="1"/>
</dbReference>
<dbReference type="InterPro" id="IPR033136">
    <property type="entry name" value="DNA_ligase_CS"/>
</dbReference>
<dbReference type="PROSITE" id="PS01056">
    <property type="entry name" value="DNA_LIGASE_N2"/>
    <property type="match status" value="1"/>
</dbReference>
<dbReference type="FunFam" id="3.30.470.30:FF:000001">
    <property type="entry name" value="DNA ligase"/>
    <property type="match status" value="1"/>
</dbReference>
<dbReference type="RefSeq" id="WP_077365124.1">
    <property type="nucleotide sequence ID" value="NZ_MQMF01000004.1"/>
</dbReference>
<dbReference type="NCBIfam" id="NF005932">
    <property type="entry name" value="PRK07956.1"/>
    <property type="match status" value="1"/>
</dbReference>
<comment type="caution">
    <text evidence="19">The sequence shown here is derived from an EMBL/GenBank/DDBJ whole genome shotgun (WGS) entry which is preliminary data.</text>
</comment>
<comment type="catalytic activity">
    <reaction evidence="13 15 16">
        <text>NAD(+) + (deoxyribonucleotide)n-3'-hydroxyl + 5'-phospho-(deoxyribonucleotide)m = (deoxyribonucleotide)n+m + AMP + beta-nicotinamide D-nucleotide.</text>
        <dbReference type="EC" id="6.5.1.2"/>
    </reaction>
</comment>
<feature type="binding site" evidence="15">
    <location>
        <position position="113"/>
    </location>
    <ligand>
        <name>NAD(+)</name>
        <dbReference type="ChEBI" id="CHEBI:57540"/>
    </ligand>
</feature>
<evidence type="ECO:0000256" key="14">
    <source>
        <dbReference type="ARBA" id="ARBA00060881"/>
    </source>
</evidence>
<evidence type="ECO:0000313" key="19">
    <source>
        <dbReference type="EMBL" id="OOE10158.1"/>
    </source>
</evidence>
<dbReference type="InterPro" id="IPR041663">
    <property type="entry name" value="DisA/LigA_HHH"/>
</dbReference>
<dbReference type="SMART" id="SM00278">
    <property type="entry name" value="HhH1"/>
    <property type="match status" value="3"/>
</dbReference>
<dbReference type="Pfam" id="PF03119">
    <property type="entry name" value="DNA_ligase_ZBD"/>
    <property type="match status" value="1"/>
</dbReference>
<dbReference type="SMART" id="SM00292">
    <property type="entry name" value="BRCT"/>
    <property type="match status" value="1"/>
</dbReference>
<feature type="binding site" evidence="15">
    <location>
        <position position="404"/>
    </location>
    <ligand>
        <name>Zn(2+)</name>
        <dbReference type="ChEBI" id="CHEBI:29105"/>
    </ligand>
</feature>
<dbReference type="InterPro" id="IPR018239">
    <property type="entry name" value="DNA_ligase_AS"/>
</dbReference>
<accession>A0A1V3G4T0</accession>
<dbReference type="GO" id="GO:0046872">
    <property type="term" value="F:metal ion binding"/>
    <property type="evidence" value="ECO:0007669"/>
    <property type="project" value="UniProtKB-KW"/>
</dbReference>
<evidence type="ECO:0000256" key="13">
    <source>
        <dbReference type="ARBA" id="ARBA00034005"/>
    </source>
</evidence>
<dbReference type="SMART" id="SM00532">
    <property type="entry name" value="LIGANc"/>
    <property type="match status" value="1"/>
</dbReference>
<feature type="active site" description="N6-AMP-lysine intermediate" evidence="15">
    <location>
        <position position="115"/>
    </location>
</feature>
<evidence type="ECO:0000256" key="16">
    <source>
        <dbReference type="RuleBase" id="RU000618"/>
    </source>
</evidence>
<dbReference type="FunFam" id="1.10.150.20:FF:000007">
    <property type="entry name" value="DNA ligase"/>
    <property type="match status" value="1"/>
</dbReference>
<dbReference type="AlphaFoldDB" id="A0A1V3G4T0"/>
<dbReference type="Proteomes" id="UP000188597">
    <property type="component" value="Unassembled WGS sequence"/>
</dbReference>
<dbReference type="GO" id="GO:0006260">
    <property type="term" value="P:DNA replication"/>
    <property type="evidence" value="ECO:0007669"/>
    <property type="project" value="UniProtKB-KW"/>
</dbReference>
<dbReference type="InterPro" id="IPR013839">
    <property type="entry name" value="DNAligase_adenylation"/>
</dbReference>
<evidence type="ECO:0000256" key="9">
    <source>
        <dbReference type="ARBA" id="ARBA00022842"/>
    </source>
</evidence>
<dbReference type="Gene3D" id="1.10.287.610">
    <property type="entry name" value="Helix hairpin bin"/>
    <property type="match status" value="1"/>
</dbReference>
<keyword evidence="4 15" id="KW-0436">Ligase</keyword>
<gene>
    <name evidence="15 19" type="primary">ligA</name>
    <name evidence="19" type="ORF">UN64_17335</name>
</gene>
<name>A0A1V3G4T0_9BACL</name>
<feature type="domain" description="BRCT" evidence="18">
    <location>
        <begin position="590"/>
        <end position="668"/>
    </location>
</feature>
<protein>
    <recommendedName>
        <fullName evidence="3 15">DNA ligase</fullName>
        <ecNumber evidence="2 15">6.5.1.2</ecNumber>
    </recommendedName>
    <alternativeName>
        <fullName evidence="15">Polydeoxyribonucleotide synthase [NAD(+)]</fullName>
    </alternativeName>
</protein>
<dbReference type="PANTHER" id="PTHR23389">
    <property type="entry name" value="CHROMOSOME TRANSMISSION FIDELITY FACTOR 18"/>
    <property type="match status" value="1"/>
</dbReference>
<evidence type="ECO:0000256" key="15">
    <source>
        <dbReference type="HAMAP-Rule" id="MF_01588"/>
    </source>
</evidence>
<dbReference type="PANTHER" id="PTHR23389:SF9">
    <property type="entry name" value="DNA LIGASE"/>
    <property type="match status" value="1"/>
</dbReference>
<feature type="binding site" evidence="15">
    <location>
        <position position="286"/>
    </location>
    <ligand>
        <name>NAD(+)</name>
        <dbReference type="ChEBI" id="CHEBI:57540"/>
    </ligand>
</feature>
<evidence type="ECO:0000256" key="12">
    <source>
        <dbReference type="ARBA" id="ARBA00023211"/>
    </source>
</evidence>
<dbReference type="InterPro" id="IPR010994">
    <property type="entry name" value="RuvA_2-like"/>
</dbReference>
<evidence type="ECO:0000256" key="3">
    <source>
        <dbReference type="ARBA" id="ARBA00013308"/>
    </source>
</evidence>
<dbReference type="Gene3D" id="1.10.150.20">
    <property type="entry name" value="5' to 3' exonuclease, C-terminal subdomain"/>
    <property type="match status" value="2"/>
</dbReference>
<dbReference type="HAMAP" id="MF_01588">
    <property type="entry name" value="DNA_ligase_A"/>
    <property type="match status" value="1"/>
</dbReference>
<dbReference type="InterPro" id="IPR004149">
    <property type="entry name" value="Znf_DNAligase_C4"/>
</dbReference>
<dbReference type="EMBL" id="MQMF01000004">
    <property type="protein sequence ID" value="OOE10158.1"/>
    <property type="molecule type" value="Genomic_DNA"/>
</dbReference>
<keyword evidence="10 15" id="KW-0520">NAD</keyword>
<evidence type="ECO:0000256" key="2">
    <source>
        <dbReference type="ARBA" id="ARBA00012722"/>
    </source>
</evidence>
<dbReference type="Gene3D" id="3.40.50.10190">
    <property type="entry name" value="BRCT domain"/>
    <property type="match status" value="1"/>
</dbReference>
<keyword evidence="11 15" id="KW-0234">DNA repair</keyword>
<dbReference type="CDD" id="cd17748">
    <property type="entry name" value="BRCT_DNA_ligase_like"/>
    <property type="match status" value="1"/>
</dbReference>
<keyword evidence="17" id="KW-0175">Coiled coil</keyword>
<dbReference type="InterPro" id="IPR004150">
    <property type="entry name" value="NAD_DNA_ligase_OB"/>
</dbReference>
<evidence type="ECO:0000256" key="4">
    <source>
        <dbReference type="ARBA" id="ARBA00022598"/>
    </source>
</evidence>
<dbReference type="Pfam" id="PF12826">
    <property type="entry name" value="HHH_2"/>
    <property type="match status" value="1"/>
</dbReference>
<dbReference type="PROSITE" id="PS01055">
    <property type="entry name" value="DNA_LIGASE_N1"/>
    <property type="match status" value="1"/>
</dbReference>
<dbReference type="Pfam" id="PF14520">
    <property type="entry name" value="HHH_5"/>
    <property type="match status" value="1"/>
</dbReference>
<dbReference type="PROSITE" id="PS50172">
    <property type="entry name" value="BRCT"/>
    <property type="match status" value="1"/>
</dbReference>
<evidence type="ECO:0000256" key="10">
    <source>
        <dbReference type="ARBA" id="ARBA00023027"/>
    </source>
</evidence>
<dbReference type="Pfam" id="PF00533">
    <property type="entry name" value="BRCT"/>
    <property type="match status" value="1"/>
</dbReference>
<dbReference type="CDD" id="cd00114">
    <property type="entry name" value="LIGANc"/>
    <property type="match status" value="1"/>
</dbReference>
<dbReference type="EC" id="6.5.1.2" evidence="2 15"/>
<keyword evidence="6 15" id="KW-0479">Metal-binding</keyword>
<dbReference type="SUPFAM" id="SSF56091">
    <property type="entry name" value="DNA ligase/mRNA capping enzyme, catalytic domain"/>
    <property type="match status" value="1"/>
</dbReference>
<dbReference type="FunFam" id="2.40.50.140:FF:000012">
    <property type="entry name" value="DNA ligase"/>
    <property type="match status" value="1"/>
</dbReference>
<dbReference type="InterPro" id="IPR001679">
    <property type="entry name" value="DNA_ligase"/>
</dbReference>
<keyword evidence="9 15" id="KW-0460">Magnesium</keyword>
<evidence type="ECO:0000313" key="20">
    <source>
        <dbReference type="Proteomes" id="UP000188597"/>
    </source>
</evidence>
<keyword evidence="12 15" id="KW-0464">Manganese</keyword>
<dbReference type="Pfam" id="PF03120">
    <property type="entry name" value="OB_DNA_ligase"/>
    <property type="match status" value="1"/>
</dbReference>
<evidence type="ECO:0000259" key="18">
    <source>
        <dbReference type="PROSITE" id="PS50172"/>
    </source>
</evidence>
<evidence type="ECO:0000256" key="8">
    <source>
        <dbReference type="ARBA" id="ARBA00022833"/>
    </source>
</evidence>
<keyword evidence="8 15" id="KW-0862">Zinc</keyword>
<reference evidence="19 20" key="1">
    <citation type="submission" date="2016-11" db="EMBL/GenBank/DDBJ databases">
        <authorList>
            <person name="Jaros S."/>
            <person name="Januszkiewicz K."/>
            <person name="Wedrychowicz H."/>
        </authorList>
    </citation>
    <scope>NUCLEOTIDE SEQUENCE [LARGE SCALE GENOMIC DNA]</scope>
    <source>
        <strain evidence="19 20">Con a/3</strain>
    </source>
</reference>
<feature type="binding site" evidence="15">
    <location>
        <begin position="34"/>
        <end position="38"/>
    </location>
    <ligand>
        <name>NAD(+)</name>
        <dbReference type="ChEBI" id="CHEBI:57540"/>
    </ligand>
</feature>
<dbReference type="GO" id="GO:0005829">
    <property type="term" value="C:cytosol"/>
    <property type="evidence" value="ECO:0007669"/>
    <property type="project" value="TreeGrafter"/>
</dbReference>
<feature type="binding site" evidence="15">
    <location>
        <position position="422"/>
    </location>
    <ligand>
        <name>Zn(2+)</name>
        <dbReference type="ChEBI" id="CHEBI:29105"/>
    </ligand>
</feature>
<feature type="binding site" evidence="15">
    <location>
        <position position="427"/>
    </location>
    <ligand>
        <name>Zn(2+)</name>
        <dbReference type="ChEBI" id="CHEBI:29105"/>
    </ligand>
</feature>
<evidence type="ECO:0000256" key="11">
    <source>
        <dbReference type="ARBA" id="ARBA00023204"/>
    </source>
</evidence>
<dbReference type="GO" id="GO:0006281">
    <property type="term" value="P:DNA repair"/>
    <property type="evidence" value="ECO:0007669"/>
    <property type="project" value="UniProtKB-KW"/>
</dbReference>
<dbReference type="InterPro" id="IPR012340">
    <property type="entry name" value="NA-bd_OB-fold"/>
</dbReference>
<evidence type="ECO:0000256" key="17">
    <source>
        <dbReference type="SAM" id="Coils"/>
    </source>
</evidence>
<feature type="binding site" evidence="15">
    <location>
        <position position="310"/>
    </location>
    <ligand>
        <name>NAD(+)</name>
        <dbReference type="ChEBI" id="CHEBI:57540"/>
    </ligand>
</feature>
<dbReference type="InterPro" id="IPR036420">
    <property type="entry name" value="BRCT_dom_sf"/>
</dbReference>
<dbReference type="Gene3D" id="6.20.10.30">
    <property type="match status" value="1"/>
</dbReference>
<keyword evidence="7 15" id="KW-0227">DNA damage</keyword>
<evidence type="ECO:0000256" key="6">
    <source>
        <dbReference type="ARBA" id="ARBA00022723"/>
    </source>
</evidence>
<keyword evidence="5 15" id="KW-0235">DNA replication</keyword>
<dbReference type="NCBIfam" id="TIGR00575">
    <property type="entry name" value="dnlj"/>
    <property type="match status" value="1"/>
</dbReference>
<feature type="coiled-coil region" evidence="17">
    <location>
        <begin position="3"/>
        <end position="57"/>
    </location>
</feature>
<dbReference type="GO" id="GO:0003911">
    <property type="term" value="F:DNA ligase (NAD+) activity"/>
    <property type="evidence" value="ECO:0007669"/>
    <property type="project" value="UniProtKB-UniRule"/>
</dbReference>
<proteinExistence type="inferred from homology"/>
<feature type="binding site" evidence="15">
    <location>
        <position position="407"/>
    </location>
    <ligand>
        <name>Zn(2+)</name>
        <dbReference type="ChEBI" id="CHEBI:29105"/>
    </ligand>
</feature>
<dbReference type="InterPro" id="IPR001357">
    <property type="entry name" value="BRCT_dom"/>
</dbReference>
<dbReference type="FunFam" id="1.10.150.20:FF:000006">
    <property type="entry name" value="DNA ligase"/>
    <property type="match status" value="1"/>
</dbReference>
<feature type="binding site" evidence="15">
    <location>
        <begin position="83"/>
        <end position="84"/>
    </location>
    <ligand>
        <name>NAD(+)</name>
        <dbReference type="ChEBI" id="CHEBI:57540"/>
    </ligand>
</feature>
<dbReference type="FunFam" id="1.10.287.610:FF:000002">
    <property type="entry name" value="DNA ligase"/>
    <property type="match status" value="1"/>
</dbReference>
<evidence type="ECO:0000256" key="7">
    <source>
        <dbReference type="ARBA" id="ARBA00022763"/>
    </source>
</evidence>
<organism evidence="19 20">
    <name type="scientific">Fictibacillus arsenicus</name>
    <dbReference type="NCBI Taxonomy" id="255247"/>
    <lineage>
        <taxon>Bacteria</taxon>
        <taxon>Bacillati</taxon>
        <taxon>Bacillota</taxon>
        <taxon>Bacilli</taxon>
        <taxon>Bacillales</taxon>
        <taxon>Fictibacillaceae</taxon>
        <taxon>Fictibacillus</taxon>
    </lineage>
</organism>
<comment type="function">
    <text evidence="1 15">DNA ligase that catalyzes the formation of phosphodiester linkages between 5'-phosphoryl and 3'-hydroxyl groups in double-stranded DNA using NAD as a coenzyme and as the energy source for the reaction. It is essential for DNA replication and repair of damaged DNA.</text>
</comment>
<feature type="binding site" evidence="15">
    <location>
        <position position="136"/>
    </location>
    <ligand>
        <name>NAD(+)</name>
        <dbReference type="ChEBI" id="CHEBI:57540"/>
    </ligand>
</feature>
<dbReference type="Gene3D" id="3.30.470.30">
    <property type="entry name" value="DNA ligase/mRNA capping enzyme"/>
    <property type="match status" value="1"/>
</dbReference>
<dbReference type="SUPFAM" id="SSF47781">
    <property type="entry name" value="RuvA domain 2-like"/>
    <property type="match status" value="1"/>
</dbReference>
<dbReference type="OrthoDB" id="9759736at2"/>
<dbReference type="InterPro" id="IPR013840">
    <property type="entry name" value="DNAligase_N"/>
</dbReference>
<dbReference type="Gene3D" id="2.40.50.140">
    <property type="entry name" value="Nucleic acid-binding proteins"/>
    <property type="match status" value="1"/>
</dbReference>
<dbReference type="SUPFAM" id="SSF52113">
    <property type="entry name" value="BRCT domain"/>
    <property type="match status" value="1"/>
</dbReference>
<dbReference type="InterPro" id="IPR003583">
    <property type="entry name" value="Hlx-hairpin-Hlx_DNA-bd_motif"/>
</dbReference>
<comment type="similarity">
    <text evidence="14 15">Belongs to the NAD-dependent DNA ligase family. LigA subfamily.</text>
</comment>
<sequence>MNEEHAKNRILELRELLEKYNYEYHVLDKPSVPDAEYDQLMKELIELENNHPELHDEHSPTSRVGGAILDFFEKVEHTVPMLSLGNAFNDQDLRDFDRRVRDGVGDNVTYVAELKIDGLAVSLLYEDGRFIRGATRGDGTIGEDITNNLKTIRSIPFKLKDPVMLEVRGEAFMPKKSFQKLNAHREEEGQELFANPRNAAAGSLRQLDPKIAASRNLDIFLYGVGKLEGQSVDSHDESLTYLSHLGFKTNPEWKKCGNIDEVIEYVNGWQEKRPDLPYEIDGIVIKVNSLYQQEELGFTAKNPRWAIAYKFPAEEVVTKLEGIELNVGRTGVVTPTALLQPVLVAGTTVKRASLHNEDLIREKDIKIGDYVVVKKAGDIIPEVVNVITERRTGDETDFNMPTECPECESKLERLDGEVALRCLNPQCPAQIREGFIHFVSRNAMNIDGLGEKVVAQLFKEKLIDNVADLYKLERDKLLELERMGEKSADNLLAAIEKSKENSLERLLFGLGIRHVGAKAAKTIAQRFEKIETLMAATKDELLEVEEIGEKMADSIQLYFSKPEVKELMEELQSLGVNMTYKGPKLIKVEDLDTPFAGKTVVLTGKLSILTRNEAKEKLERLGAKVTGSVSKNTDMLIAGEDAGSKLDKAKKLGIDVWDEQQLVDELNK</sequence>
<dbReference type="GO" id="GO:0003677">
    <property type="term" value="F:DNA binding"/>
    <property type="evidence" value="ECO:0007669"/>
    <property type="project" value="InterPro"/>
</dbReference>
<dbReference type="SUPFAM" id="SSF50249">
    <property type="entry name" value="Nucleic acid-binding proteins"/>
    <property type="match status" value="1"/>
</dbReference>
<evidence type="ECO:0000256" key="1">
    <source>
        <dbReference type="ARBA" id="ARBA00004067"/>
    </source>
</evidence>